<keyword evidence="2 7" id="KW-0813">Transport</keyword>
<keyword evidence="3" id="KW-1003">Cell membrane</keyword>
<dbReference type="SUPFAM" id="SSF161098">
    <property type="entry name" value="MetI-like"/>
    <property type="match status" value="1"/>
</dbReference>
<dbReference type="InterPro" id="IPR051393">
    <property type="entry name" value="ABC_transporter_permease"/>
</dbReference>
<proteinExistence type="inferred from homology"/>
<evidence type="ECO:0000256" key="7">
    <source>
        <dbReference type="RuleBase" id="RU363032"/>
    </source>
</evidence>
<comment type="caution">
    <text evidence="9">The sequence shown here is derived from an EMBL/GenBank/DDBJ whole genome shotgun (WGS) entry which is preliminary data.</text>
</comment>
<dbReference type="InterPro" id="IPR000515">
    <property type="entry name" value="MetI-like"/>
</dbReference>
<keyword evidence="4 7" id="KW-0812">Transmembrane</keyword>
<feature type="transmembrane region" description="Helical" evidence="7">
    <location>
        <begin position="176"/>
        <end position="199"/>
    </location>
</feature>
<dbReference type="Gene3D" id="1.10.3720.10">
    <property type="entry name" value="MetI-like"/>
    <property type="match status" value="1"/>
</dbReference>
<feature type="transmembrane region" description="Helical" evidence="7">
    <location>
        <begin position="126"/>
        <end position="146"/>
    </location>
</feature>
<feature type="transmembrane region" description="Helical" evidence="7">
    <location>
        <begin position="30"/>
        <end position="56"/>
    </location>
</feature>
<protein>
    <submittedName>
        <fullName evidence="9">Sugar ABC transporter permease</fullName>
    </submittedName>
</protein>
<evidence type="ECO:0000313" key="9">
    <source>
        <dbReference type="EMBL" id="MCB6184432.1"/>
    </source>
</evidence>
<feature type="domain" description="ABC transmembrane type-1" evidence="8">
    <location>
        <begin position="89"/>
        <end position="303"/>
    </location>
</feature>
<sequence length="314" mass="35340">MREVLKANQSVNQQATLKRAKSKRVFSNNFFAALTVSPSILVLLVAVYVFIGWSVLISFTGSQYFPVYEFVGFEQYVKLWASERWMVSVNNLFTFSIFFVVVTMALGLLMAILLDQKIRAEGAIRMIFLYPMAVSLIVTGVAWKWILNPDTGLDRLFNSIGLNIHVDWLVNPEMSIYAVIVAAIWQTAGFVMAIFLAGLRSVDNEIIKAARMEGAGYTRIYLEIILPVLRPAFFTVIIILVYQAIRSFDLVIALTNGGPGYSSDLPTTFMYKMTFSRGELAQGEASAVMILLTVIAIIVPYLYSEMRNERRNSK</sequence>
<dbReference type="PANTHER" id="PTHR30193:SF42">
    <property type="entry name" value="ABC TRANSPORTER PERMEASE PROTEIN"/>
    <property type="match status" value="1"/>
</dbReference>
<keyword evidence="6 7" id="KW-0472">Membrane</keyword>
<dbReference type="InterPro" id="IPR035906">
    <property type="entry name" value="MetI-like_sf"/>
</dbReference>
<evidence type="ECO:0000313" key="10">
    <source>
        <dbReference type="Proteomes" id="UP001165395"/>
    </source>
</evidence>
<keyword evidence="10" id="KW-1185">Reference proteome</keyword>
<organism evidence="9 10">
    <name type="scientific">Leeia speluncae</name>
    <dbReference type="NCBI Taxonomy" id="2884804"/>
    <lineage>
        <taxon>Bacteria</taxon>
        <taxon>Pseudomonadati</taxon>
        <taxon>Pseudomonadota</taxon>
        <taxon>Betaproteobacteria</taxon>
        <taxon>Neisseriales</taxon>
        <taxon>Leeiaceae</taxon>
        <taxon>Leeia</taxon>
    </lineage>
</organism>
<evidence type="ECO:0000259" key="8">
    <source>
        <dbReference type="PROSITE" id="PS50928"/>
    </source>
</evidence>
<evidence type="ECO:0000256" key="3">
    <source>
        <dbReference type="ARBA" id="ARBA00022475"/>
    </source>
</evidence>
<dbReference type="PROSITE" id="PS50928">
    <property type="entry name" value="ABC_TM1"/>
    <property type="match status" value="1"/>
</dbReference>
<feature type="transmembrane region" description="Helical" evidence="7">
    <location>
        <begin position="92"/>
        <end position="114"/>
    </location>
</feature>
<dbReference type="EMBL" id="JAJBZT010000007">
    <property type="protein sequence ID" value="MCB6184432.1"/>
    <property type="molecule type" value="Genomic_DNA"/>
</dbReference>
<evidence type="ECO:0000256" key="4">
    <source>
        <dbReference type="ARBA" id="ARBA00022692"/>
    </source>
</evidence>
<feature type="transmembrane region" description="Helical" evidence="7">
    <location>
        <begin position="220"/>
        <end position="245"/>
    </location>
</feature>
<dbReference type="RefSeq" id="WP_227181243.1">
    <property type="nucleotide sequence ID" value="NZ_JAJBZT010000007.1"/>
</dbReference>
<gene>
    <name evidence="9" type="ORF">LIN78_12835</name>
</gene>
<evidence type="ECO:0000256" key="2">
    <source>
        <dbReference type="ARBA" id="ARBA00022448"/>
    </source>
</evidence>
<dbReference type="Proteomes" id="UP001165395">
    <property type="component" value="Unassembled WGS sequence"/>
</dbReference>
<evidence type="ECO:0000256" key="5">
    <source>
        <dbReference type="ARBA" id="ARBA00022989"/>
    </source>
</evidence>
<dbReference type="CDD" id="cd06261">
    <property type="entry name" value="TM_PBP2"/>
    <property type="match status" value="1"/>
</dbReference>
<name>A0ABS8D8A5_9NEIS</name>
<evidence type="ECO:0000256" key="6">
    <source>
        <dbReference type="ARBA" id="ARBA00023136"/>
    </source>
</evidence>
<feature type="transmembrane region" description="Helical" evidence="7">
    <location>
        <begin position="285"/>
        <end position="304"/>
    </location>
</feature>
<comment type="similarity">
    <text evidence="7">Belongs to the binding-protein-dependent transport system permease family.</text>
</comment>
<comment type="subcellular location">
    <subcellularLocation>
        <location evidence="1 7">Cell membrane</location>
        <topology evidence="1 7">Multi-pass membrane protein</topology>
    </subcellularLocation>
</comment>
<evidence type="ECO:0000256" key="1">
    <source>
        <dbReference type="ARBA" id="ARBA00004651"/>
    </source>
</evidence>
<reference evidence="9" key="1">
    <citation type="submission" date="2021-10" db="EMBL/GenBank/DDBJ databases">
        <title>The complete genome sequence of Leeia sp. TBRC 13508.</title>
        <authorList>
            <person name="Charoenyingcharoen P."/>
            <person name="Yukphan P."/>
        </authorList>
    </citation>
    <scope>NUCLEOTIDE SEQUENCE</scope>
    <source>
        <strain evidence="9">TBRC 13508</strain>
    </source>
</reference>
<dbReference type="PANTHER" id="PTHR30193">
    <property type="entry name" value="ABC TRANSPORTER PERMEASE PROTEIN"/>
    <property type="match status" value="1"/>
</dbReference>
<accession>A0ABS8D8A5</accession>
<dbReference type="Pfam" id="PF00528">
    <property type="entry name" value="BPD_transp_1"/>
    <property type="match status" value="1"/>
</dbReference>
<keyword evidence="5 7" id="KW-1133">Transmembrane helix</keyword>